<protein>
    <submittedName>
        <fullName evidence="2 3">Uncharacterized protein</fullName>
    </submittedName>
</protein>
<evidence type="ECO:0000313" key="2">
    <source>
        <dbReference type="EMBL" id="KEH43571.1"/>
    </source>
</evidence>
<organism evidence="2 4">
    <name type="scientific">Medicago truncatula</name>
    <name type="common">Barrel medic</name>
    <name type="synonym">Medicago tribuloides</name>
    <dbReference type="NCBI Taxonomy" id="3880"/>
    <lineage>
        <taxon>Eukaryota</taxon>
        <taxon>Viridiplantae</taxon>
        <taxon>Streptophyta</taxon>
        <taxon>Embryophyta</taxon>
        <taxon>Tracheophyta</taxon>
        <taxon>Spermatophyta</taxon>
        <taxon>Magnoliopsida</taxon>
        <taxon>eudicotyledons</taxon>
        <taxon>Gunneridae</taxon>
        <taxon>Pentapetalae</taxon>
        <taxon>rosids</taxon>
        <taxon>fabids</taxon>
        <taxon>Fabales</taxon>
        <taxon>Fabaceae</taxon>
        <taxon>Papilionoideae</taxon>
        <taxon>50 kb inversion clade</taxon>
        <taxon>NPAAA clade</taxon>
        <taxon>Hologalegina</taxon>
        <taxon>IRL clade</taxon>
        <taxon>Trifolieae</taxon>
        <taxon>Medicago</taxon>
    </lineage>
</organism>
<evidence type="ECO:0000313" key="4">
    <source>
        <dbReference type="Proteomes" id="UP000002051"/>
    </source>
</evidence>
<name>A0A072VPI5_MEDTR</name>
<gene>
    <name evidence="2" type="ordered locus">MTR_1g096670</name>
</gene>
<proteinExistence type="predicted"/>
<reference evidence="2 4" key="2">
    <citation type="journal article" date="2014" name="BMC Genomics">
        <title>An improved genome release (version Mt4.0) for the model legume Medicago truncatula.</title>
        <authorList>
            <person name="Tang H."/>
            <person name="Krishnakumar V."/>
            <person name="Bidwell S."/>
            <person name="Rosen B."/>
            <person name="Chan A."/>
            <person name="Zhou S."/>
            <person name="Gentzbittel L."/>
            <person name="Childs K.L."/>
            <person name="Yandell M."/>
            <person name="Gundlach H."/>
            <person name="Mayer K.F."/>
            <person name="Schwartz D.C."/>
            <person name="Town C.D."/>
        </authorList>
    </citation>
    <scope>GENOME REANNOTATION</scope>
    <source>
        <strain evidence="2">A17</strain>
        <strain evidence="3 4">cv. Jemalong A17</strain>
    </source>
</reference>
<keyword evidence="1" id="KW-0175">Coiled coil</keyword>
<reference evidence="3" key="3">
    <citation type="submission" date="2015-04" db="UniProtKB">
        <authorList>
            <consortium name="EnsemblPlants"/>
        </authorList>
    </citation>
    <scope>IDENTIFICATION</scope>
    <source>
        <strain evidence="3">cv. Jemalong A17</strain>
    </source>
</reference>
<dbReference type="EMBL" id="CM001217">
    <property type="protein sequence ID" value="KEH43571.1"/>
    <property type="molecule type" value="Genomic_DNA"/>
</dbReference>
<dbReference type="Proteomes" id="UP000002051">
    <property type="component" value="Unassembled WGS sequence"/>
</dbReference>
<dbReference type="EnsemblPlants" id="KEH43571">
    <property type="protein sequence ID" value="KEH43571"/>
    <property type="gene ID" value="MTR_1g096670"/>
</dbReference>
<accession>A0A072VPI5</accession>
<dbReference type="HOGENOM" id="CLU_1196417_0_0_1"/>
<feature type="coiled-coil region" evidence="1">
    <location>
        <begin position="175"/>
        <end position="209"/>
    </location>
</feature>
<sequence length="232" mass="27226">MAFNFSSNLERHMYENGIDLLGFTVEQAVNIANFISINYHNRRLRCGFVLQNDCLTHFFCFCAYWYLYKLLELLAHNTPFSVVDESLAFEILQLIGNLKWFFEGAWWSDLEAFLLDHEKYSRIFVEQLEYSEKLLTEISEDIRIRVQQVLAQERGILVEWNSSVEGSEQVFRESLEHLAMHKQELKNELTNTDAELMEVRSNLKEALKARAKLASLEFNIVSPSIIREKDTI</sequence>
<dbReference type="AlphaFoldDB" id="A0A072VPI5"/>
<evidence type="ECO:0000256" key="1">
    <source>
        <dbReference type="SAM" id="Coils"/>
    </source>
</evidence>
<reference evidence="2 4" key="1">
    <citation type="journal article" date="2011" name="Nature">
        <title>The Medicago genome provides insight into the evolution of rhizobial symbioses.</title>
        <authorList>
            <person name="Young N.D."/>
            <person name="Debelle F."/>
            <person name="Oldroyd G.E."/>
            <person name="Geurts R."/>
            <person name="Cannon S.B."/>
            <person name="Udvardi M.K."/>
            <person name="Benedito V.A."/>
            <person name="Mayer K.F."/>
            <person name="Gouzy J."/>
            <person name="Schoof H."/>
            <person name="Van de Peer Y."/>
            <person name="Proost S."/>
            <person name="Cook D.R."/>
            <person name="Meyers B.C."/>
            <person name="Spannagl M."/>
            <person name="Cheung F."/>
            <person name="De Mita S."/>
            <person name="Krishnakumar V."/>
            <person name="Gundlach H."/>
            <person name="Zhou S."/>
            <person name="Mudge J."/>
            <person name="Bharti A.K."/>
            <person name="Murray J.D."/>
            <person name="Naoumkina M.A."/>
            <person name="Rosen B."/>
            <person name="Silverstein K.A."/>
            <person name="Tang H."/>
            <person name="Rombauts S."/>
            <person name="Zhao P.X."/>
            <person name="Zhou P."/>
            <person name="Barbe V."/>
            <person name="Bardou P."/>
            <person name="Bechner M."/>
            <person name="Bellec A."/>
            <person name="Berger A."/>
            <person name="Berges H."/>
            <person name="Bidwell S."/>
            <person name="Bisseling T."/>
            <person name="Choisne N."/>
            <person name="Couloux A."/>
            <person name="Denny R."/>
            <person name="Deshpande S."/>
            <person name="Dai X."/>
            <person name="Doyle J.J."/>
            <person name="Dudez A.M."/>
            <person name="Farmer A.D."/>
            <person name="Fouteau S."/>
            <person name="Franken C."/>
            <person name="Gibelin C."/>
            <person name="Gish J."/>
            <person name="Goldstein S."/>
            <person name="Gonzalez A.J."/>
            <person name="Green P.J."/>
            <person name="Hallab A."/>
            <person name="Hartog M."/>
            <person name="Hua A."/>
            <person name="Humphray S.J."/>
            <person name="Jeong D.H."/>
            <person name="Jing Y."/>
            <person name="Jocker A."/>
            <person name="Kenton S.M."/>
            <person name="Kim D.J."/>
            <person name="Klee K."/>
            <person name="Lai H."/>
            <person name="Lang C."/>
            <person name="Lin S."/>
            <person name="Macmil S.L."/>
            <person name="Magdelenat G."/>
            <person name="Matthews L."/>
            <person name="McCorrison J."/>
            <person name="Monaghan E.L."/>
            <person name="Mun J.H."/>
            <person name="Najar F.Z."/>
            <person name="Nicholson C."/>
            <person name="Noirot C."/>
            <person name="O'Bleness M."/>
            <person name="Paule C.R."/>
            <person name="Poulain J."/>
            <person name="Prion F."/>
            <person name="Qin B."/>
            <person name="Qu C."/>
            <person name="Retzel E.F."/>
            <person name="Riddle C."/>
            <person name="Sallet E."/>
            <person name="Samain S."/>
            <person name="Samson N."/>
            <person name="Sanders I."/>
            <person name="Saurat O."/>
            <person name="Scarpelli C."/>
            <person name="Schiex T."/>
            <person name="Segurens B."/>
            <person name="Severin A.J."/>
            <person name="Sherrier D.J."/>
            <person name="Shi R."/>
            <person name="Sims S."/>
            <person name="Singer S.R."/>
            <person name="Sinharoy S."/>
            <person name="Sterck L."/>
            <person name="Viollet A."/>
            <person name="Wang B.B."/>
            <person name="Wang K."/>
            <person name="Wang M."/>
            <person name="Wang X."/>
            <person name="Warfsmann J."/>
            <person name="Weissenbach J."/>
            <person name="White D.D."/>
            <person name="White J.D."/>
            <person name="Wiley G.B."/>
            <person name="Wincker P."/>
            <person name="Xing Y."/>
            <person name="Yang L."/>
            <person name="Yao Z."/>
            <person name="Ying F."/>
            <person name="Zhai J."/>
            <person name="Zhou L."/>
            <person name="Zuber A."/>
            <person name="Denarie J."/>
            <person name="Dixon R.A."/>
            <person name="May G.D."/>
            <person name="Schwartz D.C."/>
            <person name="Rogers J."/>
            <person name="Quetier F."/>
            <person name="Town C.D."/>
            <person name="Roe B.A."/>
        </authorList>
    </citation>
    <scope>NUCLEOTIDE SEQUENCE [LARGE SCALE GENOMIC DNA]</scope>
    <source>
        <strain evidence="2">A17</strain>
        <strain evidence="3 4">cv. Jemalong A17</strain>
    </source>
</reference>
<evidence type="ECO:0000313" key="3">
    <source>
        <dbReference type="EnsemblPlants" id="KEH43571"/>
    </source>
</evidence>
<keyword evidence="4" id="KW-1185">Reference proteome</keyword>